<feature type="region of interest" description="Disordered" evidence="5">
    <location>
        <begin position="169"/>
        <end position="217"/>
    </location>
</feature>
<dbReference type="GeneID" id="19971123"/>
<dbReference type="InParanoid" id="W2RZS3"/>
<dbReference type="RefSeq" id="XP_008716354.1">
    <property type="nucleotide sequence ID" value="XM_008718132.1"/>
</dbReference>
<feature type="region of interest" description="Disordered" evidence="5">
    <location>
        <begin position="257"/>
        <end position="297"/>
    </location>
</feature>
<dbReference type="HOGENOM" id="CLU_063502_0_0_1"/>
<evidence type="ECO:0008006" key="9">
    <source>
        <dbReference type="Google" id="ProtNLM"/>
    </source>
</evidence>
<dbReference type="VEuPathDB" id="FungiDB:HMPREF1541_03784"/>
<dbReference type="PANTHER" id="PTHR15549">
    <property type="entry name" value="PAIRED IMMUNOGLOBULIN-LIKE TYPE 2 RECEPTOR"/>
    <property type="match status" value="1"/>
</dbReference>
<dbReference type="PANTHER" id="PTHR15549:SF26">
    <property type="entry name" value="AXIAL BUDDING PATTERN PROTEIN 2-RELATED"/>
    <property type="match status" value="1"/>
</dbReference>
<proteinExistence type="predicted"/>
<dbReference type="Proteomes" id="UP000030752">
    <property type="component" value="Unassembled WGS sequence"/>
</dbReference>
<dbReference type="GO" id="GO:0071944">
    <property type="term" value="C:cell periphery"/>
    <property type="evidence" value="ECO:0007669"/>
    <property type="project" value="UniProtKB-ARBA"/>
</dbReference>
<evidence type="ECO:0000256" key="4">
    <source>
        <dbReference type="ARBA" id="ARBA00023136"/>
    </source>
</evidence>
<evidence type="ECO:0000313" key="7">
    <source>
        <dbReference type="EMBL" id="ETN41845.1"/>
    </source>
</evidence>
<protein>
    <recommendedName>
        <fullName evidence="9">Mid2 domain-containing protein</fullName>
    </recommendedName>
</protein>
<dbReference type="OrthoDB" id="4770059at2759"/>
<evidence type="ECO:0000313" key="8">
    <source>
        <dbReference type="Proteomes" id="UP000030752"/>
    </source>
</evidence>
<evidence type="ECO:0000256" key="2">
    <source>
        <dbReference type="ARBA" id="ARBA00022692"/>
    </source>
</evidence>
<accession>W2RZS3</accession>
<dbReference type="STRING" id="1220924.W2RZS3"/>
<keyword evidence="2 6" id="KW-0812">Transmembrane</keyword>
<sequence>MASLFTETITAMSAVFTPPADCANSWTYEDEYYNSVEGGLLIQNMDSTSRDTSCFPTGFSGNGRAPSSIQVYSPGACPEGYQTPGQFQNDGTTTAICCPSSFSYGSTYSTINFYSDSSVLFMGCVSAFSGTTTVSARGNDTEIEVSGDISMWAQPITIEYRERDLSLFGSDTTSAGTSEPTTGSTIRTTDLPAPTAPASTTTTDGGGSSPSEEAQDSGLSTGAVAGIAVAACVVGLALITGLVFFIWRKRRAARGRKDNGLSAYNAQDSKEPYRQPHDWERRELDGSQAAEYRPELDGAAIAARGNSGIRQRPGEVSELE</sequence>
<keyword evidence="8" id="KW-1185">Reference proteome</keyword>
<dbReference type="InterPro" id="IPR051694">
    <property type="entry name" value="Immunoregulatory_rcpt-like"/>
</dbReference>
<feature type="transmembrane region" description="Helical" evidence="6">
    <location>
        <begin position="223"/>
        <end position="247"/>
    </location>
</feature>
<feature type="compositionally biased region" description="Low complexity" evidence="5">
    <location>
        <begin position="188"/>
        <end position="203"/>
    </location>
</feature>
<gene>
    <name evidence="7" type="ORF">HMPREF1541_03784</name>
</gene>
<evidence type="ECO:0000256" key="5">
    <source>
        <dbReference type="SAM" id="MobiDB-lite"/>
    </source>
</evidence>
<comment type="subcellular location">
    <subcellularLocation>
        <location evidence="1">Membrane</location>
        <topology evidence="1">Single-pass membrane protein</topology>
    </subcellularLocation>
</comment>
<dbReference type="eggNOG" id="ENOG502SFMR">
    <property type="taxonomic scope" value="Eukaryota"/>
</dbReference>
<feature type="compositionally biased region" description="Polar residues" evidence="5">
    <location>
        <begin position="169"/>
        <end position="187"/>
    </location>
</feature>
<name>W2RZS3_CYPE1</name>
<feature type="compositionally biased region" description="Basic and acidic residues" evidence="5">
    <location>
        <begin position="268"/>
        <end position="285"/>
    </location>
</feature>
<evidence type="ECO:0000256" key="6">
    <source>
        <dbReference type="SAM" id="Phobius"/>
    </source>
</evidence>
<dbReference type="AlphaFoldDB" id="W2RZS3"/>
<organism evidence="7 8">
    <name type="scientific">Cyphellophora europaea (strain CBS 101466)</name>
    <name type="common">Phialophora europaea</name>
    <dbReference type="NCBI Taxonomy" id="1220924"/>
    <lineage>
        <taxon>Eukaryota</taxon>
        <taxon>Fungi</taxon>
        <taxon>Dikarya</taxon>
        <taxon>Ascomycota</taxon>
        <taxon>Pezizomycotina</taxon>
        <taxon>Eurotiomycetes</taxon>
        <taxon>Chaetothyriomycetidae</taxon>
        <taxon>Chaetothyriales</taxon>
        <taxon>Cyphellophoraceae</taxon>
        <taxon>Cyphellophora</taxon>
    </lineage>
</organism>
<evidence type="ECO:0000256" key="3">
    <source>
        <dbReference type="ARBA" id="ARBA00022989"/>
    </source>
</evidence>
<dbReference type="EMBL" id="KB822719">
    <property type="protein sequence ID" value="ETN41845.1"/>
    <property type="molecule type" value="Genomic_DNA"/>
</dbReference>
<keyword evidence="4 6" id="KW-0472">Membrane</keyword>
<reference evidence="7 8" key="1">
    <citation type="submission" date="2013-03" db="EMBL/GenBank/DDBJ databases">
        <title>The Genome Sequence of Phialophora europaea CBS 101466.</title>
        <authorList>
            <consortium name="The Broad Institute Genomics Platform"/>
            <person name="Cuomo C."/>
            <person name="de Hoog S."/>
            <person name="Gorbushina A."/>
            <person name="Walker B."/>
            <person name="Young S.K."/>
            <person name="Zeng Q."/>
            <person name="Gargeya S."/>
            <person name="Fitzgerald M."/>
            <person name="Haas B."/>
            <person name="Abouelleil A."/>
            <person name="Allen A.W."/>
            <person name="Alvarado L."/>
            <person name="Arachchi H.M."/>
            <person name="Berlin A.M."/>
            <person name="Chapman S.B."/>
            <person name="Gainer-Dewar J."/>
            <person name="Goldberg J."/>
            <person name="Griggs A."/>
            <person name="Gujja S."/>
            <person name="Hansen M."/>
            <person name="Howarth C."/>
            <person name="Imamovic A."/>
            <person name="Ireland A."/>
            <person name="Larimer J."/>
            <person name="McCowan C."/>
            <person name="Murphy C."/>
            <person name="Pearson M."/>
            <person name="Poon T.W."/>
            <person name="Priest M."/>
            <person name="Roberts A."/>
            <person name="Saif S."/>
            <person name="Shea T."/>
            <person name="Sisk P."/>
            <person name="Sykes S."/>
            <person name="Wortman J."/>
            <person name="Nusbaum C."/>
            <person name="Birren B."/>
        </authorList>
    </citation>
    <scope>NUCLEOTIDE SEQUENCE [LARGE SCALE GENOMIC DNA]</scope>
    <source>
        <strain evidence="7 8">CBS 101466</strain>
    </source>
</reference>
<evidence type="ECO:0000256" key="1">
    <source>
        <dbReference type="ARBA" id="ARBA00004167"/>
    </source>
</evidence>
<dbReference type="GO" id="GO:0016020">
    <property type="term" value="C:membrane"/>
    <property type="evidence" value="ECO:0007669"/>
    <property type="project" value="UniProtKB-SubCell"/>
</dbReference>
<keyword evidence="3 6" id="KW-1133">Transmembrane helix</keyword>